<organismHost>
    <name type="scientific">Paramecium bursaria</name>
    <dbReference type="NCBI Taxonomy" id="74790"/>
</organismHost>
<accession>A7ITK0</accession>
<name>A7ITK0_PBCVM</name>
<evidence type="ECO:0000313" key="2">
    <source>
        <dbReference type="Proteomes" id="UP000246715"/>
    </source>
</evidence>
<organism evidence="1 2">
    <name type="scientific">Paramecium bursaria Chlorella virus MT325</name>
    <name type="common">PBCV-MT325</name>
    <dbReference type="NCBI Taxonomy" id="346932"/>
    <lineage>
        <taxon>Viruses</taxon>
        <taxon>Varidnaviria</taxon>
        <taxon>Bamfordvirae</taxon>
        <taxon>Nucleocytoviricota</taxon>
        <taxon>Megaviricetes</taxon>
        <taxon>Algavirales</taxon>
        <taxon>Phycodnaviridae</taxon>
        <taxon>Chlorovirus</taxon>
        <taxon>Chlorovirus conductrix</taxon>
        <taxon>Paramecium bursaria Chlorella virus A1</taxon>
    </lineage>
</organism>
<evidence type="ECO:0000313" key="1">
    <source>
        <dbReference type="EMBL" id="ABT13674.1"/>
    </source>
</evidence>
<sequence length="119" mass="13636">MSEGIVFFVAETYKSNIAKIGYSTDTDIKKLYDNTQSMRLPSIIAFYSINVMRDELLILRKLKENDLLLANNMVKNANDTIDIFTGFFKEKLSNEPPQVIDENTKRMIDKMLADSDDGE</sequence>
<proteinExistence type="predicted"/>
<dbReference type="EMBL" id="DQ491001">
    <property type="protein sequence ID" value="ABT13674.1"/>
    <property type="molecule type" value="Genomic_DNA"/>
</dbReference>
<dbReference type="Proteomes" id="UP000246715">
    <property type="component" value="Segment"/>
</dbReference>
<gene>
    <name evidence="1" type="primary">M120L</name>
    <name evidence="1" type="ORF">MT325_M120L</name>
</gene>
<protein>
    <submittedName>
        <fullName evidence="1">Uncharacterized protein M120L</fullName>
    </submittedName>
</protein>
<reference evidence="1 2" key="1">
    <citation type="journal article" date="2007" name="Virology">
        <title>Sequence and annotation of the 314-kb MT325 and the 321-kb FR483 viruses that infect Chlorella Pbi.</title>
        <authorList>
            <person name="Fitzgerald L.A."/>
            <person name="Graves M.V."/>
            <person name="Li X."/>
            <person name="Feldblyum T."/>
            <person name="Hartigan J."/>
            <person name="Van Etten J.L."/>
        </authorList>
    </citation>
    <scope>NUCLEOTIDE SEQUENCE [LARGE SCALE GENOMIC DNA]</scope>
    <source>
        <strain evidence="1 2">MT325</strain>
    </source>
</reference>